<keyword evidence="5" id="KW-0410">Iron transport</keyword>
<evidence type="ECO:0000256" key="13">
    <source>
        <dbReference type="ARBA" id="ARBA00023237"/>
    </source>
</evidence>
<dbReference type="Pfam" id="PF07715">
    <property type="entry name" value="Plug"/>
    <property type="match status" value="1"/>
</dbReference>
<evidence type="ECO:0000259" key="18">
    <source>
        <dbReference type="Pfam" id="PF07715"/>
    </source>
</evidence>
<evidence type="ECO:0000256" key="15">
    <source>
        <dbReference type="RuleBase" id="RU003357"/>
    </source>
</evidence>
<evidence type="ECO:0000256" key="9">
    <source>
        <dbReference type="ARBA" id="ARBA00023065"/>
    </source>
</evidence>
<dbReference type="InterPro" id="IPR010105">
    <property type="entry name" value="TonB_sidphr_rcpt"/>
</dbReference>
<keyword evidence="9" id="KW-0406">Ion transport</keyword>
<feature type="domain" description="TonB-dependent receptor plug" evidence="18">
    <location>
        <begin position="69"/>
        <end position="168"/>
    </location>
</feature>
<comment type="caution">
    <text evidence="19">The sequence shown here is derived from an EMBL/GenBank/DDBJ whole genome shotgun (WGS) entry which is preliminary data.</text>
</comment>
<accession>A0A177NA36</accession>
<evidence type="ECO:0000313" key="20">
    <source>
        <dbReference type="Proteomes" id="UP000077857"/>
    </source>
</evidence>
<keyword evidence="10 15" id="KW-0798">TonB box</keyword>
<keyword evidence="3 14" id="KW-0813">Transport</keyword>
<dbReference type="InterPro" id="IPR037066">
    <property type="entry name" value="Plug_dom_sf"/>
</dbReference>
<name>A0A177NA36_9GAMM</name>
<organism evidence="19 20">
    <name type="scientific">Methylomonas koyamae</name>
    <dbReference type="NCBI Taxonomy" id="702114"/>
    <lineage>
        <taxon>Bacteria</taxon>
        <taxon>Pseudomonadati</taxon>
        <taxon>Pseudomonadota</taxon>
        <taxon>Gammaproteobacteria</taxon>
        <taxon>Methylococcales</taxon>
        <taxon>Methylococcaceae</taxon>
        <taxon>Methylomonas</taxon>
    </lineage>
</organism>
<dbReference type="InterPro" id="IPR012910">
    <property type="entry name" value="Plug_dom"/>
</dbReference>
<evidence type="ECO:0000256" key="7">
    <source>
        <dbReference type="ARBA" id="ARBA00022729"/>
    </source>
</evidence>
<keyword evidence="7 16" id="KW-0732">Signal</keyword>
<dbReference type="FunFam" id="2.170.130.10:FF:000001">
    <property type="entry name" value="Catecholate siderophore TonB-dependent receptor"/>
    <property type="match status" value="1"/>
</dbReference>
<dbReference type="PANTHER" id="PTHR32552:SF68">
    <property type="entry name" value="FERRICHROME OUTER MEMBRANE TRANSPORTER_PHAGE RECEPTOR"/>
    <property type="match status" value="1"/>
</dbReference>
<evidence type="ECO:0000256" key="16">
    <source>
        <dbReference type="SAM" id="SignalP"/>
    </source>
</evidence>
<evidence type="ECO:0000256" key="10">
    <source>
        <dbReference type="ARBA" id="ARBA00023077"/>
    </source>
</evidence>
<dbReference type="OrthoDB" id="127311at2"/>
<comment type="subcellular location">
    <subcellularLocation>
        <location evidence="1 14">Cell outer membrane</location>
        <topology evidence="1 14">Multi-pass membrane protein</topology>
    </subcellularLocation>
</comment>
<evidence type="ECO:0000256" key="3">
    <source>
        <dbReference type="ARBA" id="ARBA00022448"/>
    </source>
</evidence>
<keyword evidence="4 14" id="KW-1134">Transmembrane beta strand</keyword>
<dbReference type="InterPro" id="IPR000531">
    <property type="entry name" value="Beta-barrel_TonB"/>
</dbReference>
<dbReference type="CDD" id="cd01347">
    <property type="entry name" value="ligand_gated_channel"/>
    <property type="match status" value="1"/>
</dbReference>
<keyword evidence="12 19" id="KW-0675">Receptor</keyword>
<dbReference type="AlphaFoldDB" id="A0A177NA36"/>
<protein>
    <submittedName>
        <fullName evidence="19">TonB-dependent receptor</fullName>
    </submittedName>
</protein>
<feature type="domain" description="TonB-dependent receptor-like beta-barrel" evidence="17">
    <location>
        <begin position="241"/>
        <end position="706"/>
    </location>
</feature>
<dbReference type="SUPFAM" id="SSF56935">
    <property type="entry name" value="Porins"/>
    <property type="match status" value="1"/>
</dbReference>
<dbReference type="GO" id="GO:0009279">
    <property type="term" value="C:cell outer membrane"/>
    <property type="evidence" value="ECO:0007669"/>
    <property type="project" value="UniProtKB-SubCell"/>
</dbReference>
<evidence type="ECO:0000256" key="6">
    <source>
        <dbReference type="ARBA" id="ARBA00022692"/>
    </source>
</evidence>
<dbReference type="RefSeq" id="WP_064040986.1">
    <property type="nucleotide sequence ID" value="NZ_LUUJ01000086.1"/>
</dbReference>
<dbReference type="PROSITE" id="PS52016">
    <property type="entry name" value="TONB_DEPENDENT_REC_3"/>
    <property type="match status" value="1"/>
</dbReference>
<dbReference type="GO" id="GO:0038023">
    <property type="term" value="F:signaling receptor activity"/>
    <property type="evidence" value="ECO:0007669"/>
    <property type="project" value="InterPro"/>
</dbReference>
<feature type="chain" id="PRO_5008068906" evidence="16">
    <location>
        <begin position="29"/>
        <end position="736"/>
    </location>
</feature>
<evidence type="ECO:0000256" key="5">
    <source>
        <dbReference type="ARBA" id="ARBA00022496"/>
    </source>
</evidence>
<dbReference type="FunFam" id="2.40.170.20:FF:000005">
    <property type="entry name" value="TonB-dependent siderophore receptor"/>
    <property type="match status" value="1"/>
</dbReference>
<keyword evidence="13 14" id="KW-0998">Cell outer membrane</keyword>
<dbReference type="InterPro" id="IPR039426">
    <property type="entry name" value="TonB-dep_rcpt-like"/>
</dbReference>
<evidence type="ECO:0000256" key="2">
    <source>
        <dbReference type="ARBA" id="ARBA00009810"/>
    </source>
</evidence>
<comment type="similarity">
    <text evidence="2 14 15">Belongs to the TonB-dependent receptor family.</text>
</comment>
<keyword evidence="6 14" id="KW-0812">Transmembrane</keyword>
<feature type="signal peptide" evidence="16">
    <location>
        <begin position="1"/>
        <end position="28"/>
    </location>
</feature>
<dbReference type="GO" id="GO:0015344">
    <property type="term" value="F:siderophore uptake transmembrane transporter activity"/>
    <property type="evidence" value="ECO:0007669"/>
    <property type="project" value="TreeGrafter"/>
</dbReference>
<evidence type="ECO:0000256" key="11">
    <source>
        <dbReference type="ARBA" id="ARBA00023136"/>
    </source>
</evidence>
<proteinExistence type="inferred from homology"/>
<dbReference type="NCBIfam" id="TIGR01783">
    <property type="entry name" value="TonB-siderophor"/>
    <property type="match status" value="1"/>
</dbReference>
<dbReference type="Gene3D" id="2.40.170.20">
    <property type="entry name" value="TonB-dependent receptor, beta-barrel domain"/>
    <property type="match status" value="1"/>
</dbReference>
<gene>
    <name evidence="19" type="ORF">A1507_01025</name>
</gene>
<keyword evidence="11 14" id="KW-0472">Membrane</keyword>
<evidence type="ECO:0000256" key="12">
    <source>
        <dbReference type="ARBA" id="ARBA00023170"/>
    </source>
</evidence>
<dbReference type="Gene3D" id="2.170.130.10">
    <property type="entry name" value="TonB-dependent receptor, plug domain"/>
    <property type="match status" value="1"/>
</dbReference>
<dbReference type="Proteomes" id="UP000077857">
    <property type="component" value="Unassembled WGS sequence"/>
</dbReference>
<evidence type="ECO:0000313" key="19">
    <source>
        <dbReference type="EMBL" id="OAI14817.1"/>
    </source>
</evidence>
<evidence type="ECO:0000256" key="14">
    <source>
        <dbReference type="PROSITE-ProRule" id="PRU01360"/>
    </source>
</evidence>
<evidence type="ECO:0000259" key="17">
    <source>
        <dbReference type="Pfam" id="PF00593"/>
    </source>
</evidence>
<dbReference type="GO" id="GO:0015891">
    <property type="term" value="P:siderophore transport"/>
    <property type="evidence" value="ECO:0007669"/>
    <property type="project" value="InterPro"/>
</dbReference>
<evidence type="ECO:0000256" key="4">
    <source>
        <dbReference type="ARBA" id="ARBA00022452"/>
    </source>
</evidence>
<evidence type="ECO:0000256" key="1">
    <source>
        <dbReference type="ARBA" id="ARBA00004571"/>
    </source>
</evidence>
<dbReference type="Pfam" id="PF00593">
    <property type="entry name" value="TonB_dep_Rec_b-barrel"/>
    <property type="match status" value="1"/>
</dbReference>
<evidence type="ECO:0000256" key="8">
    <source>
        <dbReference type="ARBA" id="ARBA00023004"/>
    </source>
</evidence>
<sequence length="736" mass="80694">MSLTKAHGGAPAVAATLLFLHSQPGAYAAESDSDTTLPTVEVKAQSATEADHGYVAKRSTAGSKTDTPLLETPQAISVIDNAEFTARAAQNITQAVAYTPGLLTGMFGPSTRDDYFNLRGFDAPQYLDGTRLAGANYANLRIDPYGLERIEVLRGPASVLYGQNPPGGLINMVSKRPTAQPFHELQMLGGSFGRVQGALDFSGPLDEQGKFLYRLTALGRGSDSQVDFSKDDRYFVAPSFTWQPDASTSLTFLSHYQKDDAGNTMQFLPYQGSVVGNPDGRLPTSTFLGEPGFDHYQREQFAVGYAFEHRFNRHWAVRQNLRYADVKSDYPVTFALGFVTDNDGVPVDYRTVSRLAGLYRDQAGTFTLDNHAQADFDTGNVLHKALLGLDFRQINGDRQRGFGFPSDLDMYSPVYGQPFAAPQIETLVNQQQDQIGLYGQDQIKWKQWIATIGVRYDWASNASLRTDYYDADTDSIDYAKPSYSSSRQDDAEFTYRTGLSYLFDSGVAPYFNYSESFEPAAGTTFAGTPFKPTTGQQYEIGVKYQPPGVNALITLAAFELTQQNVVTPDPDPAHVGYSIQTGAARSRGIELEGKARLEMGLDVTAALALIESQVTKTNEANQLGKQLTYTPETQGSLWLDYTQPSGALAGLGLGGGVRYTGSNYGDLSNSQKAPSYTLIDASVHYELGKLDRRLRGARLGVNITNLFDREYVTTCGEGSCYFGDRRNVLASLRYNW</sequence>
<dbReference type="EMBL" id="LUUJ01000086">
    <property type="protein sequence ID" value="OAI14817.1"/>
    <property type="molecule type" value="Genomic_DNA"/>
</dbReference>
<dbReference type="InterPro" id="IPR036942">
    <property type="entry name" value="Beta-barrel_TonB_sf"/>
</dbReference>
<dbReference type="PANTHER" id="PTHR32552">
    <property type="entry name" value="FERRICHROME IRON RECEPTOR-RELATED"/>
    <property type="match status" value="1"/>
</dbReference>
<keyword evidence="8" id="KW-0408">Iron</keyword>
<reference evidence="19 20" key="1">
    <citation type="submission" date="2016-03" db="EMBL/GenBank/DDBJ databases">
        <authorList>
            <person name="Ploux O."/>
        </authorList>
    </citation>
    <scope>NUCLEOTIDE SEQUENCE [LARGE SCALE GENOMIC DNA]</scope>
    <source>
        <strain evidence="19 20">R-45378</strain>
    </source>
</reference>